<dbReference type="RefSeq" id="WP_099640838.1">
    <property type="nucleotide sequence ID" value="NZ_NKHF01000018.1"/>
</dbReference>
<dbReference type="GO" id="GO:0016747">
    <property type="term" value="F:acyltransferase activity, transferring groups other than amino-acyl groups"/>
    <property type="evidence" value="ECO:0007669"/>
    <property type="project" value="InterPro"/>
</dbReference>
<organism evidence="2 3">
    <name type="scientific">Pseudoalteromonas piscicida</name>
    <dbReference type="NCBI Taxonomy" id="43662"/>
    <lineage>
        <taxon>Bacteria</taxon>
        <taxon>Pseudomonadati</taxon>
        <taxon>Pseudomonadota</taxon>
        <taxon>Gammaproteobacteria</taxon>
        <taxon>Alteromonadales</taxon>
        <taxon>Pseudoalteromonadaceae</taxon>
        <taxon>Pseudoalteromonas</taxon>
    </lineage>
</organism>
<dbReference type="PANTHER" id="PTHR43610">
    <property type="entry name" value="BLL6696 PROTEIN"/>
    <property type="match status" value="1"/>
</dbReference>
<dbReference type="Proteomes" id="UP000228621">
    <property type="component" value="Unassembled WGS sequence"/>
</dbReference>
<feature type="domain" description="N-acetyltransferase" evidence="1">
    <location>
        <begin position="12"/>
        <end position="172"/>
    </location>
</feature>
<dbReference type="PANTHER" id="PTHR43610:SF1">
    <property type="entry name" value="N-ACETYLTRANSFERASE DOMAIN-CONTAINING PROTEIN"/>
    <property type="match status" value="1"/>
</dbReference>
<protein>
    <submittedName>
        <fullName evidence="2">GNAT family N-acetyltransferase</fullName>
    </submittedName>
</protein>
<reference evidence="3" key="1">
    <citation type="journal article" date="2019" name="Genome Announc.">
        <title>Draft Genome Sequence of Pseudoalteromonas piscicida Strain 36Y ROTHPW, an Hypersaline Seawater Isolate from the South Coast of Sonora, Mexico.</title>
        <authorList>
            <person name="Sanchez-Diaz R."/>
            <person name="Molina-Garza Z.J."/>
            <person name="Cruz-Suarez L.E."/>
            <person name="Selvin J."/>
            <person name="Kiran G.S."/>
            <person name="Ibarra-Gamez J.C."/>
            <person name="Gomez-Gil B."/>
            <person name="Galaviz-Silva L."/>
        </authorList>
    </citation>
    <scope>NUCLEOTIDE SEQUENCE [LARGE SCALE GENOMIC DNA]</scope>
    <source>
        <strain evidence="3">36Y_RITHPW</strain>
    </source>
</reference>
<dbReference type="OrthoDB" id="5295305at2"/>
<dbReference type="PROSITE" id="PS51186">
    <property type="entry name" value="GNAT"/>
    <property type="match status" value="1"/>
</dbReference>
<dbReference type="Gene3D" id="3.40.630.30">
    <property type="match status" value="1"/>
</dbReference>
<dbReference type="AlphaFoldDB" id="A0A2A5JUJ3"/>
<keyword evidence="2" id="KW-0808">Transferase</keyword>
<accession>A0A2A5JUJ3</accession>
<dbReference type="InterPro" id="IPR000182">
    <property type="entry name" value="GNAT_dom"/>
</dbReference>
<dbReference type="InterPro" id="IPR016181">
    <property type="entry name" value="Acyl_CoA_acyltransferase"/>
</dbReference>
<dbReference type="Pfam" id="PF13302">
    <property type="entry name" value="Acetyltransf_3"/>
    <property type="match status" value="1"/>
</dbReference>
<proteinExistence type="predicted"/>
<dbReference type="SUPFAM" id="SSF55729">
    <property type="entry name" value="Acyl-CoA N-acyltransferases (Nat)"/>
    <property type="match status" value="1"/>
</dbReference>
<dbReference type="EMBL" id="NKHF01000018">
    <property type="protein sequence ID" value="PCK33080.1"/>
    <property type="molecule type" value="Genomic_DNA"/>
</dbReference>
<sequence>MLSKQTLESNRVKLTPLEAAHLPELLAQGKQTEIWKWVFNNYCRDQKTIEQWFYGSAQFDEGEQLVVAIIDKDSGKLAGNSRLFRLDKLNLSAEIGHTFIGTDFQRTHVNTHAKYLLLKYAFEAIGLVRVQFQTHECNSKSRNAITRLGAHFEGLSLKDRRLPDGSYRNTARFAITDEMWPEVKAKLEKKL</sequence>
<comment type="caution">
    <text evidence="2">The sequence shown here is derived from an EMBL/GenBank/DDBJ whole genome shotgun (WGS) entry which is preliminary data.</text>
</comment>
<name>A0A2A5JUJ3_PSEO7</name>
<evidence type="ECO:0000259" key="1">
    <source>
        <dbReference type="PROSITE" id="PS51186"/>
    </source>
</evidence>
<evidence type="ECO:0000313" key="3">
    <source>
        <dbReference type="Proteomes" id="UP000228621"/>
    </source>
</evidence>
<evidence type="ECO:0000313" key="2">
    <source>
        <dbReference type="EMBL" id="PCK33080.1"/>
    </source>
</evidence>
<keyword evidence="3" id="KW-1185">Reference proteome</keyword>
<gene>
    <name evidence="2" type="ORF">CEX98_03850</name>
</gene>